<dbReference type="InterPro" id="IPR037294">
    <property type="entry name" value="ABC_BtuC-like"/>
</dbReference>
<evidence type="ECO:0000313" key="8">
    <source>
        <dbReference type="EMBL" id="KKT40676.1"/>
    </source>
</evidence>
<dbReference type="SUPFAM" id="SSF81345">
    <property type="entry name" value="ABC transporter involved in vitamin B12 uptake, BtuC"/>
    <property type="match status" value="1"/>
</dbReference>
<reference evidence="8 9" key="1">
    <citation type="journal article" date="2015" name="Nature">
        <title>rRNA introns, odd ribosomes, and small enigmatic genomes across a large radiation of phyla.</title>
        <authorList>
            <person name="Brown C.T."/>
            <person name="Hug L.A."/>
            <person name="Thomas B.C."/>
            <person name="Sharon I."/>
            <person name="Castelle C.J."/>
            <person name="Singh A."/>
            <person name="Wilkins M.J."/>
            <person name="Williams K.H."/>
            <person name="Banfield J.F."/>
        </authorList>
    </citation>
    <scope>NUCLEOTIDE SEQUENCE [LARGE SCALE GENOMIC DNA]</scope>
</reference>
<proteinExistence type="inferred from homology"/>
<feature type="transmembrane region" description="Helical" evidence="7">
    <location>
        <begin position="234"/>
        <end position="253"/>
    </location>
</feature>
<keyword evidence="6" id="KW-0813">Transport</keyword>
<dbReference type="AlphaFoldDB" id="A0A0G1GZW5"/>
<feature type="transmembrane region" description="Helical" evidence="7">
    <location>
        <begin position="41"/>
        <end position="73"/>
    </location>
</feature>
<name>A0A0G1GZW5_9BACT</name>
<dbReference type="PANTHER" id="PTHR30477:SF0">
    <property type="entry name" value="METAL TRANSPORT SYSTEM MEMBRANE PROTEIN TM_0125-RELATED"/>
    <property type="match status" value="1"/>
</dbReference>
<gene>
    <name evidence="8" type="ORF">UW30_C0019G0015</name>
</gene>
<dbReference type="PANTHER" id="PTHR30477">
    <property type="entry name" value="ABC-TRANSPORTER METAL-BINDING PROTEIN"/>
    <property type="match status" value="1"/>
</dbReference>
<evidence type="ECO:0000256" key="2">
    <source>
        <dbReference type="ARBA" id="ARBA00008034"/>
    </source>
</evidence>
<feature type="transmembrane region" description="Helical" evidence="7">
    <location>
        <begin position="85"/>
        <end position="102"/>
    </location>
</feature>
<dbReference type="Gene3D" id="1.10.3470.10">
    <property type="entry name" value="ABC transporter involved in vitamin B12 uptake, BtuC"/>
    <property type="match status" value="1"/>
</dbReference>
<keyword evidence="4 7" id="KW-1133">Transmembrane helix</keyword>
<dbReference type="EMBL" id="LCHU01000019">
    <property type="protein sequence ID" value="KKT40676.1"/>
    <property type="molecule type" value="Genomic_DNA"/>
</dbReference>
<dbReference type="InterPro" id="IPR001626">
    <property type="entry name" value="ABC_TroCD"/>
</dbReference>
<dbReference type="STRING" id="1618647.UW30_C0019G0015"/>
<comment type="subcellular location">
    <subcellularLocation>
        <location evidence="6">Cell membrane</location>
        <topology evidence="6">Multi-pass membrane protein</topology>
    </subcellularLocation>
    <subcellularLocation>
        <location evidence="1">Membrane</location>
        <topology evidence="1">Multi-pass membrane protein</topology>
    </subcellularLocation>
</comment>
<feature type="transmembrane region" description="Helical" evidence="7">
    <location>
        <begin position="6"/>
        <end position="29"/>
    </location>
</feature>
<comment type="caution">
    <text evidence="8">The sequence shown here is derived from an EMBL/GenBank/DDBJ whole genome shotgun (WGS) entry which is preliminary data.</text>
</comment>
<organism evidence="8 9">
    <name type="scientific">Candidatus Giovannonibacteria bacterium GW2011_GWA2_44_13b</name>
    <dbReference type="NCBI Taxonomy" id="1618647"/>
    <lineage>
        <taxon>Bacteria</taxon>
        <taxon>Candidatus Giovannoniibacteriota</taxon>
    </lineage>
</organism>
<comment type="similarity">
    <text evidence="2 6">Belongs to the ABC-3 integral membrane protein family.</text>
</comment>
<evidence type="ECO:0000313" key="9">
    <source>
        <dbReference type="Proteomes" id="UP000034736"/>
    </source>
</evidence>
<protein>
    <submittedName>
        <fullName evidence="8">ABC 3 transport family protein</fullName>
    </submittedName>
</protein>
<evidence type="ECO:0000256" key="4">
    <source>
        <dbReference type="ARBA" id="ARBA00022989"/>
    </source>
</evidence>
<keyword evidence="3 6" id="KW-0812">Transmembrane</keyword>
<feature type="transmembrane region" description="Helical" evidence="7">
    <location>
        <begin position="209"/>
        <end position="228"/>
    </location>
</feature>
<evidence type="ECO:0000256" key="3">
    <source>
        <dbReference type="ARBA" id="ARBA00022692"/>
    </source>
</evidence>
<feature type="transmembrane region" description="Helical" evidence="7">
    <location>
        <begin position="123"/>
        <end position="141"/>
    </location>
</feature>
<evidence type="ECO:0000256" key="7">
    <source>
        <dbReference type="SAM" id="Phobius"/>
    </source>
</evidence>
<evidence type="ECO:0000256" key="5">
    <source>
        <dbReference type="ARBA" id="ARBA00023136"/>
    </source>
</evidence>
<keyword evidence="5 7" id="KW-0472">Membrane</keyword>
<evidence type="ECO:0000256" key="6">
    <source>
        <dbReference type="RuleBase" id="RU003943"/>
    </source>
</evidence>
<sequence length="256" mass="27257">METTNFIYALFAGGAIAAAGGMIGSFALLRRMALVGDALSHVALPGIALGLIFHFNPFLGAFIFLVLGTLIIWTVEHKTKLPVDTLVGVVFTLALAAGALLSTEEEILEALFGNISIVSRSDMFVAVAISLCIVALLLYFYKKFSLTLISPDLSLSVGYKPHMLELLFLTIFALGIAAGIKFTGVLLIGSLVIIPPATARNFAPSMKSYIWLSAFFGVLGAVLGIFIAKIYGLAPGPVFVIIAGIFFFVSVFLRKS</sequence>
<dbReference type="GO" id="GO:0043190">
    <property type="term" value="C:ATP-binding cassette (ABC) transporter complex"/>
    <property type="evidence" value="ECO:0007669"/>
    <property type="project" value="InterPro"/>
</dbReference>
<feature type="transmembrane region" description="Helical" evidence="7">
    <location>
        <begin position="166"/>
        <end position="197"/>
    </location>
</feature>
<evidence type="ECO:0000256" key="1">
    <source>
        <dbReference type="ARBA" id="ARBA00004141"/>
    </source>
</evidence>
<dbReference type="GO" id="GO:0055085">
    <property type="term" value="P:transmembrane transport"/>
    <property type="evidence" value="ECO:0007669"/>
    <property type="project" value="InterPro"/>
</dbReference>
<dbReference type="GO" id="GO:0010043">
    <property type="term" value="P:response to zinc ion"/>
    <property type="evidence" value="ECO:0007669"/>
    <property type="project" value="TreeGrafter"/>
</dbReference>
<accession>A0A0G1GZW5</accession>
<dbReference type="Proteomes" id="UP000034736">
    <property type="component" value="Unassembled WGS sequence"/>
</dbReference>
<dbReference type="Pfam" id="PF00950">
    <property type="entry name" value="ABC-3"/>
    <property type="match status" value="1"/>
</dbReference>